<feature type="region of interest" description="Disordered" evidence="1">
    <location>
        <begin position="157"/>
        <end position="199"/>
    </location>
</feature>
<comment type="caution">
    <text evidence="2">The sequence shown here is derived from an EMBL/GenBank/DDBJ whole genome shotgun (WGS) entry which is preliminary data.</text>
</comment>
<evidence type="ECO:0000256" key="1">
    <source>
        <dbReference type="SAM" id="MobiDB-lite"/>
    </source>
</evidence>
<reference evidence="2" key="1">
    <citation type="submission" date="2021-01" db="EMBL/GenBank/DDBJ databases">
        <title>Adiantum capillus-veneris genome.</title>
        <authorList>
            <person name="Fang Y."/>
            <person name="Liao Q."/>
        </authorList>
    </citation>
    <scope>NUCLEOTIDE SEQUENCE</scope>
    <source>
        <strain evidence="2">H3</strain>
        <tissue evidence="2">Leaf</tissue>
    </source>
</reference>
<dbReference type="OrthoDB" id="1981793at2759"/>
<dbReference type="EMBL" id="JABFUD020000003">
    <property type="protein sequence ID" value="KAI5081977.1"/>
    <property type="molecule type" value="Genomic_DNA"/>
</dbReference>
<evidence type="ECO:0000313" key="3">
    <source>
        <dbReference type="Proteomes" id="UP000886520"/>
    </source>
</evidence>
<name>A0A9D4V9D1_ADICA</name>
<protein>
    <submittedName>
        <fullName evidence="2">Uncharacterized protein</fullName>
    </submittedName>
</protein>
<gene>
    <name evidence="2" type="ORF">GOP47_0001720</name>
</gene>
<dbReference type="Proteomes" id="UP000886520">
    <property type="component" value="Chromosome 2"/>
</dbReference>
<keyword evidence="3" id="KW-1185">Reference proteome</keyword>
<sequence>MLVESLQIGEAEVSDQRNQLISDTKLLRGTKRFAKEAACRLADTWRSNVLKWGGKTFAIPTFESLDRYTFTHTLPSPSPPHSLALARTPTLYTSSLVASAPMASEVVSSQEQTKALEGEVAGLSLQEKAGVISDAVNEYVDGVSEAGKISAKDVAGELNGSAKETSEVTKVEEEKPSQDSSSREVNIAEKEAQKSPGDGVYVVPAVDQRSIQQPGGEEKVEVPTGVVHENVDPSPPQQGKGLIHSITQSVRSVFSGLKGAQRFCLYMRRIILSWSLALKTPIASLSILPELHIFSSVSIEGVSLKVLVLLISPQYISDLFNGIWHGQGGHFQLEKGFSS</sequence>
<organism evidence="2 3">
    <name type="scientific">Adiantum capillus-veneris</name>
    <name type="common">Maidenhair fern</name>
    <dbReference type="NCBI Taxonomy" id="13818"/>
    <lineage>
        <taxon>Eukaryota</taxon>
        <taxon>Viridiplantae</taxon>
        <taxon>Streptophyta</taxon>
        <taxon>Embryophyta</taxon>
        <taxon>Tracheophyta</taxon>
        <taxon>Polypodiopsida</taxon>
        <taxon>Polypodiidae</taxon>
        <taxon>Polypodiales</taxon>
        <taxon>Pteridineae</taxon>
        <taxon>Pteridaceae</taxon>
        <taxon>Vittarioideae</taxon>
        <taxon>Adiantum</taxon>
    </lineage>
</organism>
<dbReference type="AlphaFoldDB" id="A0A9D4V9D1"/>
<accession>A0A9D4V9D1</accession>
<evidence type="ECO:0000313" key="2">
    <source>
        <dbReference type="EMBL" id="KAI5081977.1"/>
    </source>
</evidence>
<feature type="compositionally biased region" description="Basic and acidic residues" evidence="1">
    <location>
        <begin position="164"/>
        <end position="177"/>
    </location>
</feature>
<proteinExistence type="predicted"/>